<reference evidence="2" key="1">
    <citation type="submission" date="2020-05" db="EMBL/GenBank/DDBJ databases">
        <title>Frigoriglobus tundricola gen. nov., sp. nov., a psychrotolerant cellulolytic planctomycete of the family Gemmataceae with two divergent copies of 16S rRNA gene.</title>
        <authorList>
            <person name="Kulichevskaya I.S."/>
            <person name="Ivanova A.A."/>
            <person name="Naumoff D.G."/>
            <person name="Beletsky A.V."/>
            <person name="Rijpstra W.I.C."/>
            <person name="Sinninghe Damste J.S."/>
            <person name="Mardanov A.V."/>
            <person name="Ravin N.V."/>
            <person name="Dedysh S.N."/>
        </authorList>
    </citation>
    <scope>NUCLEOTIDE SEQUENCE [LARGE SCALE GENOMIC DNA]</scope>
    <source>
        <strain evidence="2">PL17</strain>
    </source>
</reference>
<evidence type="ECO:0000313" key="2">
    <source>
        <dbReference type="Proteomes" id="UP000503447"/>
    </source>
</evidence>
<proteinExistence type="predicted"/>
<name>A0A6M5YYZ8_9BACT</name>
<organism evidence="1 2">
    <name type="scientific">Frigoriglobus tundricola</name>
    <dbReference type="NCBI Taxonomy" id="2774151"/>
    <lineage>
        <taxon>Bacteria</taxon>
        <taxon>Pseudomonadati</taxon>
        <taxon>Planctomycetota</taxon>
        <taxon>Planctomycetia</taxon>
        <taxon>Gemmatales</taxon>
        <taxon>Gemmataceae</taxon>
        <taxon>Frigoriglobus</taxon>
    </lineage>
</organism>
<sequence>MGPERARARLRALAARLGLAVSGGSDCHGPDPAHRRIGSQALTSAEFAALRDRAACAAR</sequence>
<evidence type="ECO:0000313" key="1">
    <source>
        <dbReference type="EMBL" id="QJW98764.1"/>
    </source>
</evidence>
<dbReference type="Proteomes" id="UP000503447">
    <property type="component" value="Chromosome"/>
</dbReference>
<protein>
    <submittedName>
        <fullName evidence="1">PHP domain-containing protein</fullName>
    </submittedName>
</protein>
<dbReference type="RefSeq" id="WP_227255121.1">
    <property type="nucleotide sequence ID" value="NZ_CP053452.2"/>
</dbReference>
<dbReference type="EMBL" id="CP053452">
    <property type="protein sequence ID" value="QJW98764.1"/>
    <property type="molecule type" value="Genomic_DNA"/>
</dbReference>
<keyword evidence="2" id="KW-1185">Reference proteome</keyword>
<dbReference type="AlphaFoldDB" id="A0A6M5YYZ8"/>
<accession>A0A6M5YYZ8</accession>
<dbReference type="KEGG" id="ftj:FTUN_6359"/>
<dbReference type="Gene3D" id="3.20.20.140">
    <property type="entry name" value="Metal-dependent hydrolases"/>
    <property type="match status" value="1"/>
</dbReference>
<gene>
    <name evidence="1" type="ORF">FTUN_6359</name>
</gene>